<evidence type="ECO:0000313" key="3">
    <source>
        <dbReference type="Proteomes" id="UP000823388"/>
    </source>
</evidence>
<organism evidence="2 3">
    <name type="scientific">Panicum virgatum</name>
    <name type="common">Blackwell switchgrass</name>
    <dbReference type="NCBI Taxonomy" id="38727"/>
    <lineage>
        <taxon>Eukaryota</taxon>
        <taxon>Viridiplantae</taxon>
        <taxon>Streptophyta</taxon>
        <taxon>Embryophyta</taxon>
        <taxon>Tracheophyta</taxon>
        <taxon>Spermatophyta</taxon>
        <taxon>Magnoliopsida</taxon>
        <taxon>Liliopsida</taxon>
        <taxon>Poales</taxon>
        <taxon>Poaceae</taxon>
        <taxon>PACMAD clade</taxon>
        <taxon>Panicoideae</taxon>
        <taxon>Panicodae</taxon>
        <taxon>Paniceae</taxon>
        <taxon>Panicinae</taxon>
        <taxon>Panicum</taxon>
        <taxon>Panicum sect. Hiantes</taxon>
    </lineage>
</organism>
<feature type="region of interest" description="Disordered" evidence="1">
    <location>
        <begin position="44"/>
        <end position="89"/>
    </location>
</feature>
<sequence length="131" mass="14187">MKRRKVLKLSRDFELLTIKDEKRGASDAGHNANTLEDLPAQQFSLGSCMGSSTPLGTSRAQRRRKPTAELIRRKGGMPQTPPAAGPSTTVISVFRSSPASHLTSLPALPPTTPASMYTFTATAHSLRRPPY</sequence>
<keyword evidence="3" id="KW-1185">Reference proteome</keyword>
<protein>
    <submittedName>
        <fullName evidence="2">Uncharacterized protein</fullName>
    </submittedName>
</protein>
<dbReference type="EMBL" id="CM029052">
    <property type="protein sequence ID" value="KAG2557822.1"/>
    <property type="molecule type" value="Genomic_DNA"/>
</dbReference>
<reference evidence="2" key="1">
    <citation type="submission" date="2020-05" db="EMBL/GenBank/DDBJ databases">
        <title>WGS assembly of Panicum virgatum.</title>
        <authorList>
            <person name="Lovell J.T."/>
            <person name="Jenkins J."/>
            <person name="Shu S."/>
            <person name="Juenger T.E."/>
            <person name="Schmutz J."/>
        </authorList>
    </citation>
    <scope>NUCLEOTIDE SEQUENCE</scope>
    <source>
        <strain evidence="2">AP13</strain>
    </source>
</reference>
<evidence type="ECO:0000313" key="2">
    <source>
        <dbReference type="EMBL" id="KAG2557822.1"/>
    </source>
</evidence>
<name>A0A8T0PCD8_PANVG</name>
<evidence type="ECO:0000256" key="1">
    <source>
        <dbReference type="SAM" id="MobiDB-lite"/>
    </source>
</evidence>
<dbReference type="AlphaFoldDB" id="A0A8T0PCD8"/>
<comment type="caution">
    <text evidence="2">The sequence shown here is derived from an EMBL/GenBank/DDBJ whole genome shotgun (WGS) entry which is preliminary data.</text>
</comment>
<gene>
    <name evidence="2" type="ORF">PVAP13_8NG221501</name>
</gene>
<dbReference type="Proteomes" id="UP000823388">
    <property type="component" value="Chromosome 8N"/>
</dbReference>
<accession>A0A8T0PCD8</accession>
<proteinExistence type="predicted"/>
<feature type="compositionally biased region" description="Polar residues" evidence="1">
    <location>
        <begin position="44"/>
        <end position="59"/>
    </location>
</feature>